<reference evidence="2 3" key="1">
    <citation type="submission" date="2020-04" db="EMBL/GenBank/DDBJ databases">
        <authorList>
            <person name="Yin C."/>
        </authorList>
    </citation>
    <scope>NUCLEOTIDE SEQUENCE [LARGE SCALE GENOMIC DNA]</scope>
    <source>
        <strain evidence="2 3">Ae27</strain>
    </source>
</reference>
<dbReference type="SUPFAM" id="SSF51391">
    <property type="entry name" value="Thiamin phosphate synthase"/>
    <property type="match status" value="1"/>
</dbReference>
<dbReference type="AlphaFoldDB" id="A0A847RPF8"/>
<comment type="caution">
    <text evidence="2">The sequence shown here is derived from an EMBL/GenBank/DDBJ whole genome shotgun (WGS) entry which is preliminary data.</text>
</comment>
<sequence>MIWVVTSPERIYEEEKIVADLLQAGASYILLRKPSWQTADYLAFLEKTAPEWHPRIIVRDQPDISSRFAAGGLHLSEKARYSTDAPALSRFPLCSTGIHDTTAIATMPPHFSVLLLSPVFDSISKTGHHGRFAQPLPDKQGRQVLALGGVDASNIHQLKAWHFDGAAVLGAIWQQPGKAVTIYQRIQQRWNSNDQSS</sequence>
<dbReference type="InterPro" id="IPR013785">
    <property type="entry name" value="Aldolase_TIM"/>
</dbReference>
<proteinExistence type="predicted"/>
<dbReference type="EMBL" id="JABAIA010000001">
    <property type="protein sequence ID" value="NLR64812.1"/>
    <property type="molecule type" value="Genomic_DNA"/>
</dbReference>
<gene>
    <name evidence="2" type="ORF">HGH92_10900</name>
</gene>
<feature type="domain" description="Thiamine phosphate synthase/TenI" evidence="1">
    <location>
        <begin position="4"/>
        <end position="172"/>
    </location>
</feature>
<name>A0A847RPF8_9BACT</name>
<evidence type="ECO:0000313" key="3">
    <source>
        <dbReference type="Proteomes" id="UP000570474"/>
    </source>
</evidence>
<dbReference type="RefSeq" id="WP_168870743.1">
    <property type="nucleotide sequence ID" value="NZ_JABAIA010000001.1"/>
</dbReference>
<accession>A0A847RPF8</accession>
<dbReference type="Proteomes" id="UP000570474">
    <property type="component" value="Unassembled WGS sequence"/>
</dbReference>
<dbReference type="Gene3D" id="3.20.20.70">
    <property type="entry name" value="Aldolase class I"/>
    <property type="match status" value="1"/>
</dbReference>
<keyword evidence="3" id="KW-1185">Reference proteome</keyword>
<organism evidence="2 3">
    <name type="scientific">Chitinophaga varians</name>
    <dbReference type="NCBI Taxonomy" id="2202339"/>
    <lineage>
        <taxon>Bacteria</taxon>
        <taxon>Pseudomonadati</taxon>
        <taxon>Bacteroidota</taxon>
        <taxon>Chitinophagia</taxon>
        <taxon>Chitinophagales</taxon>
        <taxon>Chitinophagaceae</taxon>
        <taxon>Chitinophaga</taxon>
    </lineage>
</organism>
<dbReference type="InterPro" id="IPR022998">
    <property type="entry name" value="ThiamineP_synth_TenI"/>
</dbReference>
<protein>
    <submittedName>
        <fullName evidence="2">Thiamine phosphate synthase</fullName>
    </submittedName>
</protein>
<dbReference type="Pfam" id="PF02581">
    <property type="entry name" value="TMP-TENI"/>
    <property type="match status" value="1"/>
</dbReference>
<evidence type="ECO:0000313" key="2">
    <source>
        <dbReference type="EMBL" id="NLR64812.1"/>
    </source>
</evidence>
<evidence type="ECO:0000259" key="1">
    <source>
        <dbReference type="Pfam" id="PF02581"/>
    </source>
</evidence>
<dbReference type="InterPro" id="IPR036206">
    <property type="entry name" value="ThiamineP_synth_sf"/>
</dbReference>
<dbReference type="CDD" id="cd00564">
    <property type="entry name" value="TMP_TenI"/>
    <property type="match status" value="1"/>
</dbReference>
<dbReference type="GO" id="GO:0009228">
    <property type="term" value="P:thiamine biosynthetic process"/>
    <property type="evidence" value="ECO:0007669"/>
    <property type="project" value="UniProtKB-KW"/>
</dbReference>